<keyword evidence="1" id="KW-0472">Membrane</keyword>
<evidence type="ECO:0008006" key="4">
    <source>
        <dbReference type="Google" id="ProtNLM"/>
    </source>
</evidence>
<keyword evidence="1" id="KW-1133">Transmembrane helix</keyword>
<dbReference type="Proteomes" id="UP000642070">
    <property type="component" value="Unassembled WGS sequence"/>
</dbReference>
<dbReference type="AlphaFoldDB" id="A0A917UA06"/>
<dbReference type="RefSeq" id="WP_190255643.1">
    <property type="nucleotide sequence ID" value="NZ_BMPI01000059.1"/>
</dbReference>
<evidence type="ECO:0000313" key="2">
    <source>
        <dbReference type="EMBL" id="GGM69370.1"/>
    </source>
</evidence>
<feature type="transmembrane region" description="Helical" evidence="1">
    <location>
        <begin position="12"/>
        <end position="31"/>
    </location>
</feature>
<accession>A0A917UA06</accession>
<dbReference type="EMBL" id="BMPI01000059">
    <property type="protein sequence ID" value="GGM69370.1"/>
    <property type="molecule type" value="Genomic_DNA"/>
</dbReference>
<protein>
    <recommendedName>
        <fullName evidence="4">DUF3592 domain-containing protein</fullName>
    </recommendedName>
</protein>
<gene>
    <name evidence="2" type="ORF">GCM10007977_083870</name>
</gene>
<evidence type="ECO:0000313" key="3">
    <source>
        <dbReference type="Proteomes" id="UP000642070"/>
    </source>
</evidence>
<feature type="transmembrane region" description="Helical" evidence="1">
    <location>
        <begin position="106"/>
        <end position="127"/>
    </location>
</feature>
<proteinExistence type="predicted"/>
<reference evidence="2" key="2">
    <citation type="submission" date="2020-09" db="EMBL/GenBank/DDBJ databases">
        <authorList>
            <person name="Sun Q."/>
            <person name="Ohkuma M."/>
        </authorList>
    </citation>
    <scope>NUCLEOTIDE SEQUENCE</scope>
    <source>
        <strain evidence="2">JCM 19831</strain>
    </source>
</reference>
<keyword evidence="1" id="KW-0812">Transmembrane</keyword>
<evidence type="ECO:0000256" key="1">
    <source>
        <dbReference type="SAM" id="Phobius"/>
    </source>
</evidence>
<sequence length="132" mass="13863">MSNDGASDTSGLEWALAGAILGLLLFLFGVWQVRTLTWEKATATVGDCGYSRKPSAKSSGNRYCAVIWQSGGRQHSAHMPADQDMAPGAQKTVFVNGDEASVGPGLWGSGSCCCGAVVLLIAGPMAWRLRRS</sequence>
<name>A0A917UA06_9ACTN</name>
<organism evidence="2 3">
    <name type="scientific">Dactylosporangium sucinum</name>
    <dbReference type="NCBI Taxonomy" id="1424081"/>
    <lineage>
        <taxon>Bacteria</taxon>
        <taxon>Bacillati</taxon>
        <taxon>Actinomycetota</taxon>
        <taxon>Actinomycetes</taxon>
        <taxon>Micromonosporales</taxon>
        <taxon>Micromonosporaceae</taxon>
        <taxon>Dactylosporangium</taxon>
    </lineage>
</organism>
<reference evidence="2" key="1">
    <citation type="journal article" date="2014" name="Int. J. Syst. Evol. Microbiol.">
        <title>Complete genome sequence of Corynebacterium casei LMG S-19264T (=DSM 44701T), isolated from a smear-ripened cheese.</title>
        <authorList>
            <consortium name="US DOE Joint Genome Institute (JGI-PGF)"/>
            <person name="Walter F."/>
            <person name="Albersmeier A."/>
            <person name="Kalinowski J."/>
            <person name="Ruckert C."/>
        </authorList>
    </citation>
    <scope>NUCLEOTIDE SEQUENCE</scope>
    <source>
        <strain evidence="2">JCM 19831</strain>
    </source>
</reference>
<keyword evidence="3" id="KW-1185">Reference proteome</keyword>
<comment type="caution">
    <text evidence="2">The sequence shown here is derived from an EMBL/GenBank/DDBJ whole genome shotgun (WGS) entry which is preliminary data.</text>
</comment>